<proteinExistence type="predicted"/>
<protein>
    <submittedName>
        <fullName evidence="1">Uncharacterized protein</fullName>
    </submittedName>
</protein>
<name>A0ABR1ULL0_9PEZI</name>
<comment type="caution">
    <text evidence="1">The sequence shown here is derived from an EMBL/GenBank/DDBJ whole genome shotgun (WGS) entry which is preliminary data.</text>
</comment>
<keyword evidence="2" id="KW-1185">Reference proteome</keyword>
<evidence type="ECO:0000313" key="1">
    <source>
        <dbReference type="EMBL" id="KAK8059803.1"/>
    </source>
</evidence>
<accession>A0ABR1ULL0</accession>
<sequence length="376" mass="41812">MASQQLVPYDGAASGRVNAIEIVCNSPSELFIMMLDRLPLSDQASLSLANQALRARVVPVLNGWVWRNPPVALPAMIIWRQVSGNYLEMAEQAASATGFVACPWCATIHPPLAAIDRRGFQGFACQTMRRQASEYDNHRLLSLYLRPRAWHPLVIYAFVLYSQSNRPTTDLRQFAQLDRALQSYMEYRGGESVLCKTEEWRMIWQPGTGLFIRHRMSEIVFSDDAGGALSRPCCPCETHWSTYNYDGLREEDFGLAFPDCAVYTMFETGNPAPNELQDVVALSETHRRSSTLLVGPVGGCAHCGIDWQAAWTSSDGEGEVGTIHWTTWFFLGTPTSAMDAIQALLERDDRANPARPALLGVGNVAQMSGLTNDYHN</sequence>
<organism evidence="1 2">
    <name type="scientific">Apiospora saccharicola</name>
    <dbReference type="NCBI Taxonomy" id="335842"/>
    <lineage>
        <taxon>Eukaryota</taxon>
        <taxon>Fungi</taxon>
        <taxon>Dikarya</taxon>
        <taxon>Ascomycota</taxon>
        <taxon>Pezizomycotina</taxon>
        <taxon>Sordariomycetes</taxon>
        <taxon>Xylariomycetidae</taxon>
        <taxon>Amphisphaeriales</taxon>
        <taxon>Apiosporaceae</taxon>
        <taxon>Apiospora</taxon>
    </lineage>
</organism>
<dbReference type="EMBL" id="JAQQWM010000006">
    <property type="protein sequence ID" value="KAK8059803.1"/>
    <property type="molecule type" value="Genomic_DNA"/>
</dbReference>
<dbReference type="Proteomes" id="UP001446871">
    <property type="component" value="Unassembled WGS sequence"/>
</dbReference>
<reference evidence="1 2" key="1">
    <citation type="submission" date="2023-01" db="EMBL/GenBank/DDBJ databases">
        <title>Analysis of 21 Apiospora genomes using comparative genomics revels a genus with tremendous synthesis potential of carbohydrate active enzymes and secondary metabolites.</title>
        <authorList>
            <person name="Sorensen T."/>
        </authorList>
    </citation>
    <scope>NUCLEOTIDE SEQUENCE [LARGE SCALE GENOMIC DNA]</scope>
    <source>
        <strain evidence="1 2">CBS 83171</strain>
    </source>
</reference>
<gene>
    <name evidence="1" type="ORF">PG996_009733</name>
</gene>
<evidence type="ECO:0000313" key="2">
    <source>
        <dbReference type="Proteomes" id="UP001446871"/>
    </source>
</evidence>